<dbReference type="Proteomes" id="UP000332933">
    <property type="component" value="Unassembled WGS sequence"/>
</dbReference>
<organism evidence="3 4">
    <name type="scientific">Aphanomyces stellatus</name>
    <dbReference type="NCBI Taxonomy" id="120398"/>
    <lineage>
        <taxon>Eukaryota</taxon>
        <taxon>Sar</taxon>
        <taxon>Stramenopiles</taxon>
        <taxon>Oomycota</taxon>
        <taxon>Saprolegniomycetes</taxon>
        <taxon>Saprolegniales</taxon>
        <taxon>Verrucalvaceae</taxon>
        <taxon>Aphanomyces</taxon>
    </lineage>
</organism>
<dbReference type="AlphaFoldDB" id="A0A485KWS5"/>
<feature type="compositionally biased region" description="Acidic residues" evidence="1">
    <location>
        <begin position="157"/>
        <end position="183"/>
    </location>
</feature>
<reference evidence="3 4" key="1">
    <citation type="submission" date="2019-03" db="EMBL/GenBank/DDBJ databases">
        <authorList>
            <person name="Gaulin E."/>
            <person name="Dumas B."/>
        </authorList>
    </citation>
    <scope>NUCLEOTIDE SEQUENCE [LARGE SCALE GENOMIC DNA]</scope>
    <source>
        <strain evidence="3">CBS 568.67</strain>
    </source>
</reference>
<evidence type="ECO:0000256" key="1">
    <source>
        <dbReference type="SAM" id="MobiDB-lite"/>
    </source>
</evidence>
<dbReference type="EMBL" id="CAADRA010005379">
    <property type="protein sequence ID" value="VFT89230.1"/>
    <property type="molecule type" value="Genomic_DNA"/>
</dbReference>
<protein>
    <submittedName>
        <fullName evidence="3">Aste57867_12378 protein</fullName>
    </submittedName>
</protein>
<gene>
    <name evidence="3" type="primary">Aste57867_12378</name>
    <name evidence="2" type="ORF">As57867_012332</name>
    <name evidence="3" type="ORF">ASTE57867_12378</name>
</gene>
<sequence length="308" mass="33675">MMRTEAARAEMQMAIDYLQRQIQGFKSNDSTWIEDLDALVDSPDVTMEDVLVFSNDKFPHSRALWDRVGPTIPPGLAQAFYAYKAEREEVARGSFVPSTPTESVDQGDKGEVTPPSSAKKDDDKLNTPQRTSTRIRSKQGHASSPKTPPKPSQGVDHDEDDDEDDDDDDEDDDDDDDDGDSESDMNTPLVSLRKRAASKATTAAARANAEDDDDDGDETPTPATTSKRKVGRPRKAGRPAPVATRVSARHSATADAKPAAPSRRKGKKKVEDEDEDITPTRRKSARRVASAQSTKGGGTKKKKYNDSD</sequence>
<feature type="compositionally biased region" description="Low complexity" evidence="1">
    <location>
        <begin position="198"/>
        <end position="207"/>
    </location>
</feature>
<dbReference type="EMBL" id="VJMH01005358">
    <property type="protein sequence ID" value="KAF0696901.1"/>
    <property type="molecule type" value="Genomic_DNA"/>
</dbReference>
<feature type="compositionally biased region" description="Basic residues" evidence="1">
    <location>
        <begin position="298"/>
        <end position="308"/>
    </location>
</feature>
<name>A0A485KWS5_9STRA</name>
<keyword evidence="4" id="KW-1185">Reference proteome</keyword>
<accession>A0A485KWS5</accession>
<evidence type="ECO:0000313" key="2">
    <source>
        <dbReference type="EMBL" id="KAF0696901.1"/>
    </source>
</evidence>
<evidence type="ECO:0000313" key="3">
    <source>
        <dbReference type="EMBL" id="VFT89230.1"/>
    </source>
</evidence>
<dbReference type="OrthoDB" id="79860at2759"/>
<proteinExistence type="predicted"/>
<reference evidence="2" key="2">
    <citation type="submission" date="2019-06" db="EMBL/GenBank/DDBJ databases">
        <title>Genomics analysis of Aphanomyces spp. identifies a new class of oomycete effector associated with host adaptation.</title>
        <authorList>
            <person name="Gaulin E."/>
        </authorList>
    </citation>
    <scope>NUCLEOTIDE SEQUENCE</scope>
    <source>
        <strain evidence="2">CBS 578.67</strain>
    </source>
</reference>
<feature type="compositionally biased region" description="Basic residues" evidence="1">
    <location>
        <begin position="226"/>
        <end position="237"/>
    </location>
</feature>
<feature type="region of interest" description="Disordered" evidence="1">
    <location>
        <begin position="90"/>
        <end position="308"/>
    </location>
</feature>
<evidence type="ECO:0000313" key="4">
    <source>
        <dbReference type="Proteomes" id="UP000332933"/>
    </source>
</evidence>